<evidence type="ECO:0008006" key="9">
    <source>
        <dbReference type="Google" id="ProtNLM"/>
    </source>
</evidence>
<reference evidence="7" key="1">
    <citation type="journal article" date="2022" name="G3 (Bethesda)">
        <title>High quality genome of the basidiomycete yeast Dioszegia hungarica PDD-24b-2 isolated from cloud water.</title>
        <authorList>
            <person name="Jarrige D."/>
            <person name="Haridas S."/>
            <person name="Bleykasten-Grosshans C."/>
            <person name="Joly M."/>
            <person name="Nadalig T."/>
            <person name="Sancelme M."/>
            <person name="Vuilleumier S."/>
            <person name="Grigoriev I.V."/>
            <person name="Amato P."/>
            <person name="Bringel F."/>
        </authorList>
    </citation>
    <scope>NUCLEOTIDE SEQUENCE</scope>
    <source>
        <strain evidence="7">PDD-24b-2</strain>
    </source>
</reference>
<evidence type="ECO:0000256" key="1">
    <source>
        <dbReference type="ARBA" id="ARBA00022723"/>
    </source>
</evidence>
<dbReference type="SMART" id="SM00396">
    <property type="entry name" value="ZnF_UBR1"/>
    <property type="match status" value="1"/>
</dbReference>
<dbReference type="Pfam" id="PF02207">
    <property type="entry name" value="zf-UBR"/>
    <property type="match status" value="1"/>
</dbReference>
<keyword evidence="1" id="KW-0479">Metal-binding</keyword>
<dbReference type="AlphaFoldDB" id="A0AA38HF04"/>
<gene>
    <name evidence="7" type="ORF">MKK02DRAFT_22629</name>
</gene>
<dbReference type="GO" id="GO:0008270">
    <property type="term" value="F:zinc ion binding"/>
    <property type="evidence" value="ECO:0007669"/>
    <property type="project" value="UniProtKB-KW"/>
</dbReference>
<feature type="region of interest" description="Disordered" evidence="4">
    <location>
        <begin position="194"/>
        <end position="213"/>
    </location>
</feature>
<dbReference type="GO" id="GO:0061630">
    <property type="term" value="F:ubiquitin protein ligase activity"/>
    <property type="evidence" value="ECO:0007669"/>
    <property type="project" value="InterPro"/>
</dbReference>
<evidence type="ECO:0000313" key="8">
    <source>
        <dbReference type="Proteomes" id="UP001164286"/>
    </source>
</evidence>
<evidence type="ECO:0000256" key="2">
    <source>
        <dbReference type="ARBA" id="ARBA00022771"/>
    </source>
</evidence>
<organism evidence="7 8">
    <name type="scientific">Dioszegia hungarica</name>
    <dbReference type="NCBI Taxonomy" id="4972"/>
    <lineage>
        <taxon>Eukaryota</taxon>
        <taxon>Fungi</taxon>
        <taxon>Dikarya</taxon>
        <taxon>Basidiomycota</taxon>
        <taxon>Agaricomycotina</taxon>
        <taxon>Tremellomycetes</taxon>
        <taxon>Tremellales</taxon>
        <taxon>Bulleribasidiaceae</taxon>
        <taxon>Dioszegia</taxon>
    </lineage>
</organism>
<dbReference type="InterPro" id="IPR047506">
    <property type="entry name" value="UBR7-like_UBR-box"/>
</dbReference>
<keyword evidence="3" id="KW-0862">Zinc</keyword>
<dbReference type="InterPro" id="IPR001965">
    <property type="entry name" value="Znf_PHD"/>
</dbReference>
<evidence type="ECO:0000259" key="5">
    <source>
        <dbReference type="SMART" id="SM00249"/>
    </source>
</evidence>
<protein>
    <recommendedName>
        <fullName evidence="9">UBR-type domain-containing protein</fullName>
    </recommendedName>
</protein>
<keyword evidence="2" id="KW-0863">Zinc-finger</keyword>
<dbReference type="SUPFAM" id="SSF57903">
    <property type="entry name" value="FYVE/PHD zinc finger"/>
    <property type="match status" value="1"/>
</dbReference>
<evidence type="ECO:0000259" key="6">
    <source>
        <dbReference type="SMART" id="SM00396"/>
    </source>
</evidence>
<comment type="caution">
    <text evidence="7">The sequence shown here is derived from an EMBL/GenBank/DDBJ whole genome shotgun (WGS) entry which is preliminary data.</text>
</comment>
<accession>A0AA38HF04</accession>
<dbReference type="Proteomes" id="UP001164286">
    <property type="component" value="Unassembled WGS sequence"/>
</dbReference>
<dbReference type="GO" id="GO:0005737">
    <property type="term" value="C:cytoplasm"/>
    <property type="evidence" value="ECO:0007669"/>
    <property type="project" value="TreeGrafter"/>
</dbReference>
<feature type="domain" description="UBR-type" evidence="6">
    <location>
        <begin position="51"/>
        <end position="110"/>
    </location>
</feature>
<feature type="domain" description="Zinc finger PHD-type" evidence="5">
    <location>
        <begin position="153"/>
        <end position="261"/>
    </location>
</feature>
<name>A0AA38HF04_9TREE</name>
<dbReference type="CDD" id="cd19677">
    <property type="entry name" value="UBR-box_UBR7"/>
    <property type="match status" value="1"/>
</dbReference>
<dbReference type="SMART" id="SM00249">
    <property type="entry name" value="PHD"/>
    <property type="match status" value="1"/>
</dbReference>
<evidence type="ECO:0000256" key="4">
    <source>
        <dbReference type="SAM" id="MobiDB-lite"/>
    </source>
</evidence>
<keyword evidence="8" id="KW-1185">Reference proteome</keyword>
<evidence type="ECO:0000256" key="3">
    <source>
        <dbReference type="ARBA" id="ARBA00022833"/>
    </source>
</evidence>
<dbReference type="PANTHER" id="PTHR13513:SF9">
    <property type="entry name" value="E3 UBIQUITIN-PROTEIN LIGASE UBR7-RELATED"/>
    <property type="match status" value="1"/>
</dbReference>
<proteinExistence type="predicted"/>
<dbReference type="Gene3D" id="3.30.40.10">
    <property type="entry name" value="Zinc/RING finger domain, C3HC4 (zinc finger)"/>
    <property type="match status" value="1"/>
</dbReference>
<dbReference type="GeneID" id="77725800"/>
<dbReference type="PANTHER" id="PTHR13513">
    <property type="entry name" value="E3 UBIQUITIN-PROTEIN LIGASE UBR7"/>
    <property type="match status" value="1"/>
</dbReference>
<dbReference type="RefSeq" id="XP_052948181.1">
    <property type="nucleotide sequence ID" value="XM_053086599.1"/>
</dbReference>
<dbReference type="InterPro" id="IPR040204">
    <property type="entry name" value="UBR7"/>
</dbReference>
<evidence type="ECO:0000313" key="7">
    <source>
        <dbReference type="EMBL" id="KAI9638404.1"/>
    </source>
</evidence>
<dbReference type="InterPro" id="IPR013083">
    <property type="entry name" value="Znf_RING/FYVE/PHD"/>
</dbReference>
<dbReference type="InterPro" id="IPR003126">
    <property type="entry name" value="Znf_UBR"/>
</dbReference>
<dbReference type="InterPro" id="IPR011011">
    <property type="entry name" value="Znf_FYVE_PHD"/>
</dbReference>
<dbReference type="EMBL" id="JAKWFO010000003">
    <property type="protein sequence ID" value="KAI9638404.1"/>
    <property type="molecule type" value="Genomic_DNA"/>
</dbReference>
<sequence>MASSSSFRATHLPDSYLANLPPDSEISMSTLVAEQDRLADEAREAMPYAFDECTYGRGYLRQSVWSCIDCGSRGVCYGCSISCHSDHKLVELWTRRHFRCDCPTTCMQPEPSASALPGSTSAKRRRCTLNPPQIQPAEDNSENRYNKNYKGEFCRCGREYDPLVETEGMLCCIGCEDWFHESCLNLRPLQPPTVDPEESSVKAYPQPDQAGIDVPTSTATPIGAMAVPAENQGADEEDDDDEAGILIPSESYDGLICAACVADHPALSSRVGKEGWMTIVPDGKGGYEVKGRPATSTGEAEDGTVEQTRKRRMAESLMPGDAKRIKLDDVGEQTVSGKTGKGDVFLVEGEREKLKLELDAESTKALPFPLDDEEIYEPRKDDDKEETLDEVTARVVDNLPRAQAIEAVQGYQRLKDRLQSMLSTHALNGRVVSRDDIEEMFRELRGAAN</sequence>